<dbReference type="Pfam" id="PF12771">
    <property type="entry name" value="SusD-like_2"/>
    <property type="match status" value="1"/>
</dbReference>
<dbReference type="SUPFAM" id="SSF48452">
    <property type="entry name" value="TPR-like"/>
    <property type="match status" value="1"/>
</dbReference>
<dbReference type="InterPro" id="IPR041662">
    <property type="entry name" value="SusD-like_2"/>
</dbReference>
<dbReference type="PROSITE" id="PS51257">
    <property type="entry name" value="PROKAR_LIPOPROTEIN"/>
    <property type="match status" value="1"/>
</dbReference>
<dbReference type="EMBL" id="JASHIE010000001">
    <property type="protein sequence ID" value="MDI9873339.1"/>
    <property type="molecule type" value="Genomic_DNA"/>
</dbReference>
<sequence length="546" mass="59745">MMIKKIHFLWLALMSIVISSCKLDLLDNPNAVTTNNTDINYLASQIQVSYATHFNQVGDPGMRLTRMLNAGAAIYDNAVTPGGMDGAWTNAYAGILNDIKTLIPLAEQGEFFVHAGVGRILRASVLMNFVDIFGDVPYTEALDPANFNPKVDGGATLYTVALADLDKAIENLNAKSKSGLTVDLYYGGTIDNWIRAANTLKLKIYLNRKLIDAAGSKTGINTLIAGNKLISTTTQNLTFKYGTTQVNPDNRHPRYAGQYSPTGGGDYQSNAYMGLMYDKKDPRIRAYFYRQVTVNSKDVNEIRCITNQKPNHYAATDYYCLPTNVGYWGRDHLSNEGIPPDGLKRTAWGLYPAGGLYDNDAGRPVSLVAGAAGAGIQPILMSSFTDFMLAESALTLGTTGDARALLESGLRKSMADVRAFMLASAESSKITAFETSNNIVWADQVNNYVQAVLAAYDSATTSSAKLNVIATEYWFALYGNGIEAYNLYRRTGMPLNLQPALDPNPGPFIRSFYYPTAFVSRNVNAKQKANMTLPVFWDNNPASLFK</sequence>
<dbReference type="InterPro" id="IPR024302">
    <property type="entry name" value="SusD-like"/>
</dbReference>
<name>A0ABT6YY56_9BACT</name>
<comment type="caution">
    <text evidence="2">The sequence shown here is derived from an EMBL/GenBank/DDBJ whole genome shotgun (WGS) entry which is preliminary data.</text>
</comment>
<feature type="signal peptide" evidence="1">
    <location>
        <begin position="1"/>
        <end position="19"/>
    </location>
</feature>
<feature type="chain" id="PRO_5046272466" evidence="1">
    <location>
        <begin position="20"/>
        <end position="546"/>
    </location>
</feature>
<accession>A0ABT6YY56</accession>
<protein>
    <submittedName>
        <fullName evidence="2">SusD/RagB family nutrient-binding outer membrane lipoprotein</fullName>
    </submittedName>
</protein>
<dbReference type="Proteomes" id="UP001225761">
    <property type="component" value="Unassembled WGS sequence"/>
</dbReference>
<evidence type="ECO:0000313" key="2">
    <source>
        <dbReference type="EMBL" id="MDI9873339.1"/>
    </source>
</evidence>
<evidence type="ECO:0000313" key="3">
    <source>
        <dbReference type="Proteomes" id="UP001225761"/>
    </source>
</evidence>
<keyword evidence="2" id="KW-0449">Lipoprotein</keyword>
<keyword evidence="3" id="KW-1185">Reference proteome</keyword>
<dbReference type="Pfam" id="PF12741">
    <property type="entry name" value="SusD-like"/>
    <property type="match status" value="1"/>
</dbReference>
<proteinExistence type="predicted"/>
<dbReference type="RefSeq" id="WP_283380500.1">
    <property type="nucleotide sequence ID" value="NZ_JASHIE010000001.1"/>
</dbReference>
<dbReference type="Gene3D" id="1.25.40.390">
    <property type="match status" value="2"/>
</dbReference>
<organism evidence="2 3">
    <name type="scientific">Flectobacillus rivi</name>
    <dbReference type="NCBI Taxonomy" id="2984209"/>
    <lineage>
        <taxon>Bacteria</taxon>
        <taxon>Pseudomonadati</taxon>
        <taxon>Bacteroidota</taxon>
        <taxon>Cytophagia</taxon>
        <taxon>Cytophagales</taxon>
        <taxon>Flectobacillaceae</taxon>
        <taxon>Flectobacillus</taxon>
    </lineage>
</organism>
<reference evidence="2 3" key="1">
    <citation type="submission" date="2023-05" db="EMBL/GenBank/DDBJ databases">
        <title>Novel species of genus Flectobacillus isolated from stream in China.</title>
        <authorList>
            <person name="Lu H."/>
        </authorList>
    </citation>
    <scope>NUCLEOTIDE SEQUENCE [LARGE SCALE GENOMIC DNA]</scope>
    <source>
        <strain evidence="2 3">LFS242W</strain>
    </source>
</reference>
<dbReference type="InterPro" id="IPR011990">
    <property type="entry name" value="TPR-like_helical_dom_sf"/>
</dbReference>
<evidence type="ECO:0000256" key="1">
    <source>
        <dbReference type="SAM" id="SignalP"/>
    </source>
</evidence>
<keyword evidence="1" id="KW-0732">Signal</keyword>
<gene>
    <name evidence="2" type="ORF">QM481_02315</name>
</gene>